<dbReference type="InterPro" id="IPR011009">
    <property type="entry name" value="Kinase-like_dom_sf"/>
</dbReference>
<keyword evidence="2" id="KW-0723">Serine/threonine-protein kinase</keyword>
<evidence type="ECO:0000256" key="1">
    <source>
        <dbReference type="ARBA" id="ARBA00012513"/>
    </source>
</evidence>
<accession>A0ABU2VLH8</accession>
<gene>
    <name evidence="9" type="ORF">RNB18_40950</name>
</gene>
<dbReference type="Pfam" id="PF00069">
    <property type="entry name" value="Pkinase"/>
    <property type="match status" value="1"/>
</dbReference>
<reference evidence="10" key="1">
    <citation type="submission" date="2023-07" db="EMBL/GenBank/DDBJ databases">
        <title>30 novel species of actinomycetes from the DSMZ collection.</title>
        <authorList>
            <person name="Nouioui I."/>
        </authorList>
    </citation>
    <scope>NUCLEOTIDE SEQUENCE [LARGE SCALE GENOMIC DNA]</scope>
    <source>
        <strain evidence="10">DSM 41640</strain>
    </source>
</reference>
<evidence type="ECO:0000313" key="9">
    <source>
        <dbReference type="EMBL" id="MDT0486455.1"/>
    </source>
</evidence>
<evidence type="ECO:0000256" key="7">
    <source>
        <dbReference type="SAM" id="MobiDB-lite"/>
    </source>
</evidence>
<feature type="domain" description="Protein kinase" evidence="8">
    <location>
        <begin position="18"/>
        <end position="316"/>
    </location>
</feature>
<keyword evidence="3 9" id="KW-0808">Transferase</keyword>
<dbReference type="InterPro" id="IPR000719">
    <property type="entry name" value="Prot_kinase_dom"/>
</dbReference>
<evidence type="ECO:0000256" key="6">
    <source>
        <dbReference type="ARBA" id="ARBA00022840"/>
    </source>
</evidence>
<comment type="caution">
    <text evidence="9">The sequence shown here is derived from an EMBL/GenBank/DDBJ whole genome shotgun (WGS) entry which is preliminary data.</text>
</comment>
<dbReference type="CDD" id="cd14014">
    <property type="entry name" value="STKc_PknB_like"/>
    <property type="match status" value="1"/>
</dbReference>
<evidence type="ECO:0000313" key="10">
    <source>
        <dbReference type="Proteomes" id="UP001183824"/>
    </source>
</evidence>
<feature type="compositionally biased region" description="Low complexity" evidence="7">
    <location>
        <begin position="268"/>
        <end position="281"/>
    </location>
</feature>
<evidence type="ECO:0000259" key="8">
    <source>
        <dbReference type="PROSITE" id="PS50011"/>
    </source>
</evidence>
<dbReference type="EC" id="2.7.11.1" evidence="1"/>
<dbReference type="SUPFAM" id="SSF56112">
    <property type="entry name" value="Protein kinase-like (PK-like)"/>
    <property type="match status" value="1"/>
</dbReference>
<protein>
    <recommendedName>
        <fullName evidence="1">non-specific serine/threonine protein kinase</fullName>
        <ecNumber evidence="1">2.7.11.1</ecNumber>
    </recommendedName>
</protein>
<keyword evidence="6" id="KW-0067">ATP-binding</keyword>
<dbReference type="Gene3D" id="3.30.200.20">
    <property type="entry name" value="Phosphorylase Kinase, domain 1"/>
    <property type="match status" value="1"/>
</dbReference>
<feature type="region of interest" description="Disordered" evidence="7">
    <location>
        <begin position="257"/>
        <end position="297"/>
    </location>
</feature>
<dbReference type="EMBL" id="JAVREZ010000021">
    <property type="protein sequence ID" value="MDT0486455.1"/>
    <property type="molecule type" value="Genomic_DNA"/>
</dbReference>
<feature type="region of interest" description="Disordered" evidence="7">
    <location>
        <begin position="172"/>
        <end position="195"/>
    </location>
</feature>
<sequence>MSEGGEHSPDGRLIDGRYRLAGRIGSGPNGTVWRALDEREGRHVAVKELRLSEDAEDEERRRVVHRLAHEARAAARVDHPAAVTLHGVLLDDELPWVVMELVAGEPLDVVLARRGPLPAAETARIGLAVLGALHAAHGVGIVHRHLKPTNVLLETGSGRVVVTDFGIGGAGHTGGRESSAGFVAPESASGPGAGPASDLWSLGAVLRAAVSVAQAGPLGPLLQRLLVPDPEERPSAEEAARVLAEVAGTSSPEWALLADAPGAGQGSGSEAAAAQAGPPAADLQDPSAGPSTVPEPRRLTALSALGLLLQKKPERG</sequence>
<organism evidence="9 10">
    <name type="scientific">Streptomyces doebereineriae</name>
    <dbReference type="NCBI Taxonomy" id="3075528"/>
    <lineage>
        <taxon>Bacteria</taxon>
        <taxon>Bacillati</taxon>
        <taxon>Actinomycetota</taxon>
        <taxon>Actinomycetes</taxon>
        <taxon>Kitasatosporales</taxon>
        <taxon>Streptomycetaceae</taxon>
        <taxon>Streptomyces</taxon>
    </lineage>
</organism>
<evidence type="ECO:0000256" key="3">
    <source>
        <dbReference type="ARBA" id="ARBA00022679"/>
    </source>
</evidence>
<dbReference type="PROSITE" id="PS50011">
    <property type="entry name" value="PROTEIN_KINASE_DOM"/>
    <property type="match status" value="1"/>
</dbReference>
<dbReference type="Gene3D" id="1.10.510.10">
    <property type="entry name" value="Transferase(Phosphotransferase) domain 1"/>
    <property type="match status" value="1"/>
</dbReference>
<dbReference type="Proteomes" id="UP001183824">
    <property type="component" value="Unassembled WGS sequence"/>
</dbReference>
<evidence type="ECO:0000256" key="5">
    <source>
        <dbReference type="ARBA" id="ARBA00022777"/>
    </source>
</evidence>
<evidence type="ECO:0000256" key="2">
    <source>
        <dbReference type="ARBA" id="ARBA00022527"/>
    </source>
</evidence>
<dbReference type="PANTHER" id="PTHR43289">
    <property type="entry name" value="MITOGEN-ACTIVATED PROTEIN KINASE KINASE KINASE 20-RELATED"/>
    <property type="match status" value="1"/>
</dbReference>
<evidence type="ECO:0000256" key="4">
    <source>
        <dbReference type="ARBA" id="ARBA00022741"/>
    </source>
</evidence>
<keyword evidence="4" id="KW-0547">Nucleotide-binding</keyword>
<proteinExistence type="predicted"/>
<keyword evidence="10" id="KW-1185">Reference proteome</keyword>
<dbReference type="GO" id="GO:0004674">
    <property type="term" value="F:protein serine/threonine kinase activity"/>
    <property type="evidence" value="ECO:0007669"/>
    <property type="project" value="UniProtKB-EC"/>
</dbReference>
<dbReference type="RefSeq" id="WP_311719207.1">
    <property type="nucleotide sequence ID" value="NZ_JAVREZ010000021.1"/>
</dbReference>
<dbReference type="PANTHER" id="PTHR43289:SF6">
    <property type="entry name" value="SERINE_THREONINE-PROTEIN KINASE NEKL-3"/>
    <property type="match status" value="1"/>
</dbReference>
<name>A0ABU2VLH8_9ACTN</name>
<keyword evidence="5 9" id="KW-0418">Kinase</keyword>